<accession>A0A1J0VPA7</accession>
<organism evidence="2 3">
    <name type="scientific">Nocardia mangyaensis</name>
    <dbReference type="NCBI Taxonomy" id="2213200"/>
    <lineage>
        <taxon>Bacteria</taxon>
        <taxon>Bacillati</taxon>
        <taxon>Actinomycetota</taxon>
        <taxon>Actinomycetes</taxon>
        <taxon>Mycobacteriales</taxon>
        <taxon>Nocardiaceae</taxon>
        <taxon>Nocardia</taxon>
    </lineage>
</organism>
<protein>
    <recommendedName>
        <fullName evidence="1">Resolvase/invertase-type recombinase catalytic domain-containing protein</fullName>
    </recommendedName>
</protein>
<dbReference type="InterPro" id="IPR006119">
    <property type="entry name" value="Resolv_N"/>
</dbReference>
<evidence type="ECO:0000259" key="1">
    <source>
        <dbReference type="Pfam" id="PF00239"/>
    </source>
</evidence>
<dbReference type="GO" id="GO:0003677">
    <property type="term" value="F:DNA binding"/>
    <property type="evidence" value="ECO:0007669"/>
    <property type="project" value="InterPro"/>
</dbReference>
<dbReference type="RefSeq" id="WP_071927054.1">
    <property type="nucleotide sequence ID" value="NZ_CP018082.1"/>
</dbReference>
<feature type="domain" description="Resolvase/invertase-type recombinase catalytic" evidence="1">
    <location>
        <begin position="28"/>
        <end position="126"/>
    </location>
</feature>
<evidence type="ECO:0000313" key="2">
    <source>
        <dbReference type="EMBL" id="APE33872.1"/>
    </source>
</evidence>
<dbReference type="Gene3D" id="3.40.50.1390">
    <property type="entry name" value="Resolvase, N-terminal catalytic domain"/>
    <property type="match status" value="1"/>
</dbReference>
<keyword evidence="3" id="KW-1185">Reference proteome</keyword>
<dbReference type="KEGG" id="nsl:BOX37_07690"/>
<dbReference type="Pfam" id="PF00239">
    <property type="entry name" value="Resolvase"/>
    <property type="match status" value="1"/>
</dbReference>
<name>A0A1J0VPA7_9NOCA</name>
<gene>
    <name evidence="2" type="ORF">BOX37_07690</name>
</gene>
<dbReference type="InterPro" id="IPR036162">
    <property type="entry name" value="Resolvase-like_N_sf"/>
</dbReference>
<reference evidence="2" key="1">
    <citation type="submission" date="2016-11" db="EMBL/GenBank/DDBJ databases">
        <authorList>
            <person name="Jaros S."/>
            <person name="Januszkiewicz K."/>
            <person name="Wedrychowicz H."/>
        </authorList>
    </citation>
    <scope>NUCLEOTIDE SEQUENCE [LARGE SCALE GENOMIC DNA]</scope>
    <source>
        <strain evidence="2">Y48</strain>
    </source>
</reference>
<dbReference type="AlphaFoldDB" id="A0A1J0VPA7"/>
<dbReference type="Proteomes" id="UP000183810">
    <property type="component" value="Chromosome"/>
</dbReference>
<evidence type="ECO:0000313" key="3">
    <source>
        <dbReference type="Proteomes" id="UP000183810"/>
    </source>
</evidence>
<sequence>MSRRVDRNPEAAFTPAVLFLSVANASNVVTDDQGEPLAIKRQREYGLLTASALGVGVVKEFIEIGVPATALRYRPELRKMLGYLRIHPDVHYAIFPHQGRFAQHYAHRTSLRDRFGRLGVRVVFRDASSRLI</sequence>
<dbReference type="GO" id="GO:0000150">
    <property type="term" value="F:DNA strand exchange activity"/>
    <property type="evidence" value="ECO:0007669"/>
    <property type="project" value="InterPro"/>
</dbReference>
<dbReference type="EMBL" id="CP018082">
    <property type="protein sequence ID" value="APE33872.1"/>
    <property type="molecule type" value="Genomic_DNA"/>
</dbReference>
<proteinExistence type="predicted"/>
<dbReference type="SUPFAM" id="SSF53041">
    <property type="entry name" value="Resolvase-like"/>
    <property type="match status" value="1"/>
</dbReference>